<dbReference type="Proteomes" id="UP000032568">
    <property type="component" value="Chromosome pTact"/>
</dbReference>
<evidence type="ECO:0000313" key="1">
    <source>
        <dbReference type="EMBL" id="WDE02088.1"/>
    </source>
</evidence>
<dbReference type="AlphaFoldDB" id="A0AAE9YWD5"/>
<dbReference type="KEGG" id="tact:SG35_030460"/>
<sequence>MIEIKSPRDLARIRRLALAAQGLLQAQPYGRGLAGARKAINHIGYVQIDTISVVERAHHHVFHSRVPDFKPAMTNQLLLNGDIFEYWAHAAAFLPIADFRFSLPYKHAIKSGQTHWHKTHDKKLMGELLARIRSDGPIRSRDIETNTTKRAGWWDWKPAKKALEQLYMEGDLMVSSREGFQKTYDLTERVLPSQVNSQMPGMEEFAEYMVDQQLRCHGFASLKGLTYLRRNAALRKAVKILVNERLAQGTLEQVKVSSGEIFILETGALERSLPRLNNRMLILSPFDNSVIQRERLKALFQYDYQIECYVPAAKRQYGYFCLPLLYRNEFIGRIDCKAHRKISHLEIKSLYLEQHHFDEEAVTSAFVEAITKFSHFQNCDSVSLTKAQPEHLTEHLRSALKPLG</sequence>
<name>A0AAE9YWD5_9GAMM</name>
<dbReference type="EMBL" id="CP059736">
    <property type="protein sequence ID" value="WDE02088.1"/>
    <property type="molecule type" value="Genomic_DNA"/>
</dbReference>
<accession>A0AAE9YWD5</accession>
<reference evidence="1 2" key="1">
    <citation type="journal article" date="2015" name="Genome Announc.">
        <title>Draft Genome Sequences of Marine Isolates of Thalassomonas viridans and Thalassomonas actiniarum.</title>
        <authorList>
            <person name="Olonade I."/>
            <person name="van Zyl L.J."/>
            <person name="Trindade M."/>
        </authorList>
    </citation>
    <scope>NUCLEOTIDE SEQUENCE [LARGE SCALE GENOMIC DNA]</scope>
    <source>
        <strain evidence="1 2">A5K-106</strain>
    </source>
</reference>
<organism evidence="1 2">
    <name type="scientific">Thalassomonas actiniarum</name>
    <dbReference type="NCBI Taxonomy" id="485447"/>
    <lineage>
        <taxon>Bacteria</taxon>
        <taxon>Pseudomonadati</taxon>
        <taxon>Pseudomonadota</taxon>
        <taxon>Gammaproteobacteria</taxon>
        <taxon>Alteromonadales</taxon>
        <taxon>Colwelliaceae</taxon>
        <taxon>Thalassomonas</taxon>
    </lineage>
</organism>
<protein>
    <submittedName>
        <fullName evidence="1">YcaQ family DNA glycosylase</fullName>
    </submittedName>
</protein>
<dbReference type="PANTHER" id="PTHR30528">
    <property type="entry name" value="CYTOPLASMIC PROTEIN"/>
    <property type="match status" value="1"/>
</dbReference>
<dbReference type="InterPro" id="IPR009351">
    <property type="entry name" value="AlkZ-like"/>
</dbReference>
<proteinExistence type="predicted"/>
<dbReference type="RefSeq" id="WP_044835066.1">
    <property type="nucleotide sequence ID" value="NZ_CP059736.1"/>
</dbReference>
<gene>
    <name evidence="1" type="ORF">SG35_030460</name>
</gene>
<dbReference type="Pfam" id="PF06224">
    <property type="entry name" value="AlkZ-like"/>
    <property type="match status" value="1"/>
</dbReference>
<evidence type="ECO:0000313" key="2">
    <source>
        <dbReference type="Proteomes" id="UP000032568"/>
    </source>
</evidence>
<dbReference type="PANTHER" id="PTHR30528:SF0">
    <property type="entry name" value="CYTOPLASMIC PROTEIN"/>
    <property type="match status" value="1"/>
</dbReference>
<keyword evidence="2" id="KW-1185">Reference proteome</keyword>
<reference evidence="1 2" key="2">
    <citation type="journal article" date="2022" name="Mar. Drugs">
        <title>Bioassay-Guided Fractionation Leads to the Detection of Cholic Acid Generated by the Rare Thalassomonas sp.</title>
        <authorList>
            <person name="Pheiffer F."/>
            <person name="Schneider Y.K."/>
            <person name="Hansen E.H."/>
            <person name="Andersen J.H."/>
            <person name="Isaksson J."/>
            <person name="Busche T."/>
            <person name="R C."/>
            <person name="Kalinowski J."/>
            <person name="Zyl L.V."/>
            <person name="Trindade M."/>
        </authorList>
    </citation>
    <scope>NUCLEOTIDE SEQUENCE [LARGE SCALE GENOMIC DNA]</scope>
    <source>
        <strain evidence="1 2">A5K-106</strain>
    </source>
</reference>